<protein>
    <submittedName>
        <fullName evidence="12">Subtilisin-like protease SBT1.7</fullName>
    </submittedName>
</protein>
<dbReference type="InterPro" id="IPR023828">
    <property type="entry name" value="Peptidase_S8_Ser-AS"/>
</dbReference>
<dbReference type="Pfam" id="PF05922">
    <property type="entry name" value="Inhibitor_I9"/>
    <property type="match status" value="1"/>
</dbReference>
<dbReference type="Pfam" id="PF17766">
    <property type="entry name" value="fn3_6"/>
    <property type="match status" value="1"/>
</dbReference>
<dbReference type="CDD" id="cd04852">
    <property type="entry name" value="Peptidases_S8_3"/>
    <property type="match status" value="1"/>
</dbReference>
<comment type="similarity">
    <text evidence="1 7">Belongs to the peptidase S8 family.</text>
</comment>
<dbReference type="InterPro" id="IPR045051">
    <property type="entry name" value="SBT"/>
</dbReference>
<evidence type="ECO:0000256" key="5">
    <source>
        <dbReference type="ARBA" id="ARBA00022825"/>
    </source>
</evidence>
<dbReference type="FunFam" id="3.40.50.200:FF:000006">
    <property type="entry name" value="Subtilisin-like protease SBT1.5"/>
    <property type="match status" value="1"/>
</dbReference>
<dbReference type="InterPro" id="IPR000209">
    <property type="entry name" value="Peptidase_S8/S53_dom"/>
</dbReference>
<gene>
    <name evidence="12" type="ORF">LUZ62_054750</name>
</gene>
<dbReference type="InterPro" id="IPR041469">
    <property type="entry name" value="Subtilisin-like_FN3"/>
</dbReference>
<dbReference type="PROSITE" id="PS51892">
    <property type="entry name" value="SUBTILASE"/>
    <property type="match status" value="1"/>
</dbReference>
<feature type="domain" description="Subtilisin-like protease fibronectin type-III" evidence="11">
    <location>
        <begin position="672"/>
        <end position="773"/>
    </location>
</feature>
<evidence type="ECO:0000256" key="6">
    <source>
        <dbReference type="PIRSR" id="PIRSR615500-1"/>
    </source>
</evidence>
<reference evidence="12" key="1">
    <citation type="submission" date="2022-08" db="EMBL/GenBank/DDBJ databases">
        <authorList>
            <person name="Marques A."/>
        </authorList>
    </citation>
    <scope>NUCLEOTIDE SEQUENCE</scope>
    <source>
        <strain evidence="12">RhyPub2mFocal</strain>
        <tissue evidence="12">Leaves</tissue>
    </source>
</reference>
<evidence type="ECO:0000259" key="9">
    <source>
        <dbReference type="Pfam" id="PF00082"/>
    </source>
</evidence>
<dbReference type="Gene3D" id="2.60.40.2310">
    <property type="match status" value="1"/>
</dbReference>
<keyword evidence="4 7" id="KW-0378">Hydrolase</keyword>
<dbReference type="GO" id="GO:0004252">
    <property type="term" value="F:serine-type endopeptidase activity"/>
    <property type="evidence" value="ECO:0007669"/>
    <property type="project" value="UniProtKB-UniRule"/>
</dbReference>
<evidence type="ECO:0000256" key="8">
    <source>
        <dbReference type="SAM" id="SignalP"/>
    </source>
</evidence>
<sequence length="787" mass="85880">MAYLHLPMNLLLSSLLLTLLFNSTSVAAWKSSASFPSQQLVPRPTSYIVHTLNTSRPAHILSQTEWYRSLIELLPNSQTPNATVTKPQIFYEYQTVMKGFAATLTPEEAQIISEHDGVIRVYRDQLSIELQTTHSPDFIGLSTYYGIWQESNLGDDVIIGLVDTGIWPESQSFNDSGLLPVGSRWKGKCENGTRFNSSMCNNKLIGARYFNAGAKALGFQVGDDDNFTSPRDQAGHGTHTSSTAAGSPVLGASLFGKANGTARGLAPKAKIAMYRVCWHDVCTHSDILAGMEKAIEDGVDILSISLGTSRWIPYYEDSIAIGSFAAARHGIFVACAAGNSGPRHNTVGNTAPWVTTVAAGSIDRTFTANVTLGSGEVLFGESLYFEVMNGMDMLPIISIELCYDDTLVPSVIMGKIVVCPDAWVGTGFLIEAAGGAGLISINGDPSAGETIVDESYTLPSLMLGYDEGRKLLAYLNSTTRPTARLNFDGHTIIGKKRAPQVAVYSSRGPSYEVPELPKPDILAPGNNILAAWPSEVPLSDDPIDPRRSDFNILSGTSMATPHVAGAAALLRHMHPTWSPAMLRSAMVTTALVLDNRDRTIIANENSQDATPLAFGAGHVYPQAANDPGLVYDTGFEDYVKWLCKLNYTSKQMGSFVPLPVNCSDAHSDPNWDLNYPSFGVVFKNQTRQRVVRRRTLTKVSDLPENYTARVVNLVQEKVEVIVKPEMLDFIGPFEKRGYTVEFTSKVSANASFEYGFAYIIWENEEHQVKSPVVFIWSTVPEFNSYSG</sequence>
<keyword evidence="3 8" id="KW-0732">Signal</keyword>
<accession>A0AAV8DW71</accession>
<evidence type="ECO:0000313" key="13">
    <source>
        <dbReference type="Proteomes" id="UP001140206"/>
    </source>
</evidence>
<keyword evidence="2 7" id="KW-0645">Protease</keyword>
<name>A0AAV8DW71_9POAL</name>
<dbReference type="PROSITE" id="PS00138">
    <property type="entry name" value="SUBTILASE_SER"/>
    <property type="match status" value="1"/>
</dbReference>
<dbReference type="InterPro" id="IPR036852">
    <property type="entry name" value="Peptidase_S8/S53_dom_sf"/>
</dbReference>
<dbReference type="GO" id="GO:0006508">
    <property type="term" value="P:proteolysis"/>
    <property type="evidence" value="ECO:0007669"/>
    <property type="project" value="UniProtKB-KW"/>
</dbReference>
<dbReference type="InterPro" id="IPR015500">
    <property type="entry name" value="Peptidase_S8_subtilisin-rel"/>
</dbReference>
<dbReference type="PRINTS" id="PR00723">
    <property type="entry name" value="SUBTILISIN"/>
</dbReference>
<evidence type="ECO:0000259" key="10">
    <source>
        <dbReference type="Pfam" id="PF05922"/>
    </source>
</evidence>
<feature type="active site" description="Charge relay system" evidence="6 7">
    <location>
        <position position="557"/>
    </location>
</feature>
<evidence type="ECO:0000256" key="4">
    <source>
        <dbReference type="ARBA" id="ARBA00022801"/>
    </source>
</evidence>
<feature type="chain" id="PRO_5043417678" evidence="8">
    <location>
        <begin position="29"/>
        <end position="787"/>
    </location>
</feature>
<feature type="domain" description="Inhibitor I9" evidence="10">
    <location>
        <begin position="46"/>
        <end position="125"/>
    </location>
</feature>
<proteinExistence type="inferred from homology"/>
<evidence type="ECO:0000256" key="7">
    <source>
        <dbReference type="PROSITE-ProRule" id="PRU01240"/>
    </source>
</evidence>
<comment type="caution">
    <text evidence="12">The sequence shown here is derived from an EMBL/GenBank/DDBJ whole genome shotgun (WGS) entry which is preliminary data.</text>
</comment>
<evidence type="ECO:0000259" key="11">
    <source>
        <dbReference type="Pfam" id="PF17766"/>
    </source>
</evidence>
<dbReference type="Gene3D" id="3.40.50.200">
    <property type="entry name" value="Peptidase S8/S53 domain"/>
    <property type="match status" value="1"/>
</dbReference>
<dbReference type="PANTHER" id="PTHR10795">
    <property type="entry name" value="PROPROTEIN CONVERTASE SUBTILISIN/KEXIN"/>
    <property type="match status" value="1"/>
</dbReference>
<keyword evidence="13" id="KW-1185">Reference proteome</keyword>
<dbReference type="SUPFAM" id="SSF52743">
    <property type="entry name" value="Subtilisin-like"/>
    <property type="match status" value="1"/>
</dbReference>
<dbReference type="Gene3D" id="3.30.70.80">
    <property type="entry name" value="Peptidase S8 propeptide/proteinase inhibitor I9"/>
    <property type="match status" value="1"/>
</dbReference>
<evidence type="ECO:0000256" key="1">
    <source>
        <dbReference type="ARBA" id="ARBA00011073"/>
    </source>
</evidence>
<dbReference type="Proteomes" id="UP001140206">
    <property type="component" value="Chromosome 3"/>
</dbReference>
<dbReference type="InterPro" id="IPR037045">
    <property type="entry name" value="S8pro/Inhibitor_I9_sf"/>
</dbReference>
<dbReference type="Pfam" id="PF00082">
    <property type="entry name" value="Peptidase_S8"/>
    <property type="match status" value="1"/>
</dbReference>
<feature type="domain" description="Peptidase S8/S53" evidence="9">
    <location>
        <begin position="154"/>
        <end position="617"/>
    </location>
</feature>
<dbReference type="InterPro" id="IPR010259">
    <property type="entry name" value="S8pro/Inhibitor_I9"/>
</dbReference>
<dbReference type="CDD" id="cd02120">
    <property type="entry name" value="PA_subtilisin_like"/>
    <property type="match status" value="1"/>
</dbReference>
<dbReference type="EMBL" id="JAMFTS010000003">
    <property type="protein sequence ID" value="KAJ4770493.1"/>
    <property type="molecule type" value="Genomic_DNA"/>
</dbReference>
<dbReference type="Gene3D" id="3.50.30.30">
    <property type="match status" value="1"/>
</dbReference>
<evidence type="ECO:0000313" key="12">
    <source>
        <dbReference type="EMBL" id="KAJ4770493.1"/>
    </source>
</evidence>
<feature type="signal peptide" evidence="8">
    <location>
        <begin position="1"/>
        <end position="28"/>
    </location>
</feature>
<feature type="active site" description="Charge relay system" evidence="6 7">
    <location>
        <position position="236"/>
    </location>
</feature>
<feature type="active site" description="Charge relay system" evidence="6 7">
    <location>
        <position position="163"/>
    </location>
</feature>
<keyword evidence="5 7" id="KW-0720">Serine protease</keyword>
<organism evidence="12 13">
    <name type="scientific">Rhynchospora pubera</name>
    <dbReference type="NCBI Taxonomy" id="906938"/>
    <lineage>
        <taxon>Eukaryota</taxon>
        <taxon>Viridiplantae</taxon>
        <taxon>Streptophyta</taxon>
        <taxon>Embryophyta</taxon>
        <taxon>Tracheophyta</taxon>
        <taxon>Spermatophyta</taxon>
        <taxon>Magnoliopsida</taxon>
        <taxon>Liliopsida</taxon>
        <taxon>Poales</taxon>
        <taxon>Cyperaceae</taxon>
        <taxon>Cyperoideae</taxon>
        <taxon>Rhynchosporeae</taxon>
        <taxon>Rhynchospora</taxon>
    </lineage>
</organism>
<evidence type="ECO:0000256" key="3">
    <source>
        <dbReference type="ARBA" id="ARBA00022729"/>
    </source>
</evidence>
<dbReference type="InterPro" id="IPR034197">
    <property type="entry name" value="Peptidases_S8_3"/>
</dbReference>
<dbReference type="AlphaFoldDB" id="A0AAV8DW71"/>
<evidence type="ECO:0000256" key="2">
    <source>
        <dbReference type="ARBA" id="ARBA00022670"/>
    </source>
</evidence>